<name>A0A8J2P4C9_9HEXA</name>
<gene>
    <name evidence="2" type="ORF">AFUS01_LOCUS14010</name>
</gene>
<keyword evidence="3" id="KW-1185">Reference proteome</keyword>
<feature type="region of interest" description="Disordered" evidence="1">
    <location>
        <begin position="1"/>
        <end position="29"/>
    </location>
</feature>
<sequence length="49" mass="5499">MKPKDEGKKQKVIPNLSFQPPPPSQYQMYGAFQPAEIPNGPKFQGFLPP</sequence>
<organism evidence="2 3">
    <name type="scientific">Allacma fusca</name>
    <dbReference type="NCBI Taxonomy" id="39272"/>
    <lineage>
        <taxon>Eukaryota</taxon>
        <taxon>Metazoa</taxon>
        <taxon>Ecdysozoa</taxon>
        <taxon>Arthropoda</taxon>
        <taxon>Hexapoda</taxon>
        <taxon>Collembola</taxon>
        <taxon>Symphypleona</taxon>
        <taxon>Sminthuridae</taxon>
        <taxon>Allacma</taxon>
    </lineage>
</organism>
<dbReference type="Proteomes" id="UP000708208">
    <property type="component" value="Unassembled WGS sequence"/>
</dbReference>
<feature type="non-terminal residue" evidence="2">
    <location>
        <position position="49"/>
    </location>
</feature>
<reference evidence="2" key="1">
    <citation type="submission" date="2021-06" db="EMBL/GenBank/DDBJ databases">
        <authorList>
            <person name="Hodson N. C."/>
            <person name="Mongue J. A."/>
            <person name="Jaron S. K."/>
        </authorList>
    </citation>
    <scope>NUCLEOTIDE SEQUENCE</scope>
</reference>
<protein>
    <submittedName>
        <fullName evidence="2">Uncharacterized protein</fullName>
    </submittedName>
</protein>
<proteinExistence type="predicted"/>
<dbReference type="EMBL" id="CAJVCH010116676">
    <property type="protein sequence ID" value="CAG7725026.1"/>
    <property type="molecule type" value="Genomic_DNA"/>
</dbReference>
<evidence type="ECO:0000313" key="2">
    <source>
        <dbReference type="EMBL" id="CAG7725026.1"/>
    </source>
</evidence>
<evidence type="ECO:0000313" key="3">
    <source>
        <dbReference type="Proteomes" id="UP000708208"/>
    </source>
</evidence>
<accession>A0A8J2P4C9</accession>
<dbReference type="AlphaFoldDB" id="A0A8J2P4C9"/>
<comment type="caution">
    <text evidence="2">The sequence shown here is derived from an EMBL/GenBank/DDBJ whole genome shotgun (WGS) entry which is preliminary data.</text>
</comment>
<evidence type="ECO:0000256" key="1">
    <source>
        <dbReference type="SAM" id="MobiDB-lite"/>
    </source>
</evidence>